<feature type="repeat" description="PPR" evidence="3">
    <location>
        <begin position="254"/>
        <end position="288"/>
    </location>
</feature>
<evidence type="ECO:0000313" key="5">
    <source>
        <dbReference type="Proteomes" id="UP000306102"/>
    </source>
</evidence>
<dbReference type="Gene3D" id="1.25.40.10">
    <property type="entry name" value="Tetratricopeptide repeat domain"/>
    <property type="match status" value="4"/>
</dbReference>
<accession>A0A4S4DQK4</accession>
<feature type="repeat" description="PPR" evidence="3">
    <location>
        <begin position="429"/>
        <end position="463"/>
    </location>
</feature>
<dbReference type="PROSITE" id="PS51375">
    <property type="entry name" value="PPR"/>
    <property type="match status" value="8"/>
</dbReference>
<feature type="repeat" description="PPR" evidence="3">
    <location>
        <begin position="359"/>
        <end position="393"/>
    </location>
</feature>
<organism evidence="4 5">
    <name type="scientific">Camellia sinensis var. sinensis</name>
    <name type="common">China tea</name>
    <dbReference type="NCBI Taxonomy" id="542762"/>
    <lineage>
        <taxon>Eukaryota</taxon>
        <taxon>Viridiplantae</taxon>
        <taxon>Streptophyta</taxon>
        <taxon>Embryophyta</taxon>
        <taxon>Tracheophyta</taxon>
        <taxon>Spermatophyta</taxon>
        <taxon>Magnoliopsida</taxon>
        <taxon>eudicotyledons</taxon>
        <taxon>Gunneridae</taxon>
        <taxon>Pentapetalae</taxon>
        <taxon>asterids</taxon>
        <taxon>Ericales</taxon>
        <taxon>Theaceae</taxon>
        <taxon>Camellia</taxon>
    </lineage>
</organism>
<evidence type="ECO:0000256" key="3">
    <source>
        <dbReference type="PROSITE-ProRule" id="PRU00708"/>
    </source>
</evidence>
<evidence type="ECO:0000313" key="4">
    <source>
        <dbReference type="EMBL" id="THG05004.1"/>
    </source>
</evidence>
<feature type="repeat" description="PPR" evidence="3">
    <location>
        <begin position="149"/>
        <end position="183"/>
    </location>
</feature>
<dbReference type="PANTHER" id="PTHR46128:SF224">
    <property type="entry name" value="PENTACOTRIPEPTIDE-REPEAT REGION OF PRORP DOMAIN-CONTAINING PROTEIN"/>
    <property type="match status" value="1"/>
</dbReference>
<dbReference type="InterPro" id="IPR050872">
    <property type="entry name" value="PPR_P_subfamily"/>
</dbReference>
<evidence type="ECO:0000256" key="1">
    <source>
        <dbReference type="ARBA" id="ARBA00007626"/>
    </source>
</evidence>
<dbReference type="AlphaFoldDB" id="A0A4S4DQK4"/>
<dbReference type="Pfam" id="PF13041">
    <property type="entry name" value="PPR_2"/>
    <property type="match status" value="4"/>
</dbReference>
<feature type="repeat" description="PPR" evidence="3">
    <location>
        <begin position="289"/>
        <end position="323"/>
    </location>
</feature>
<evidence type="ECO:0000256" key="2">
    <source>
        <dbReference type="ARBA" id="ARBA00022737"/>
    </source>
</evidence>
<dbReference type="EMBL" id="SDRB02010678">
    <property type="protein sequence ID" value="THG05004.1"/>
    <property type="molecule type" value="Genomic_DNA"/>
</dbReference>
<dbReference type="SUPFAM" id="SSF81901">
    <property type="entry name" value="HCP-like"/>
    <property type="match status" value="1"/>
</dbReference>
<evidence type="ECO:0008006" key="6">
    <source>
        <dbReference type="Google" id="ProtNLM"/>
    </source>
</evidence>
<dbReference type="InterPro" id="IPR002885">
    <property type="entry name" value="PPR_rpt"/>
</dbReference>
<proteinExistence type="inferred from homology"/>
<gene>
    <name evidence="4" type="ORF">TEA_014502</name>
</gene>
<keyword evidence="5" id="KW-1185">Reference proteome</keyword>
<reference evidence="4 5" key="1">
    <citation type="journal article" date="2018" name="Proc. Natl. Acad. Sci. U.S.A.">
        <title>Draft genome sequence of Camellia sinensis var. sinensis provides insights into the evolution of the tea genome and tea quality.</title>
        <authorList>
            <person name="Wei C."/>
            <person name="Yang H."/>
            <person name="Wang S."/>
            <person name="Zhao J."/>
            <person name="Liu C."/>
            <person name="Gao L."/>
            <person name="Xia E."/>
            <person name="Lu Y."/>
            <person name="Tai Y."/>
            <person name="She G."/>
            <person name="Sun J."/>
            <person name="Cao H."/>
            <person name="Tong W."/>
            <person name="Gao Q."/>
            <person name="Li Y."/>
            <person name="Deng W."/>
            <person name="Jiang X."/>
            <person name="Wang W."/>
            <person name="Chen Q."/>
            <person name="Zhang S."/>
            <person name="Li H."/>
            <person name="Wu J."/>
            <person name="Wang P."/>
            <person name="Li P."/>
            <person name="Shi C."/>
            <person name="Zheng F."/>
            <person name="Jian J."/>
            <person name="Huang B."/>
            <person name="Shan D."/>
            <person name="Shi M."/>
            <person name="Fang C."/>
            <person name="Yue Y."/>
            <person name="Li F."/>
            <person name="Li D."/>
            <person name="Wei S."/>
            <person name="Han B."/>
            <person name="Jiang C."/>
            <person name="Yin Y."/>
            <person name="Xia T."/>
            <person name="Zhang Z."/>
            <person name="Bennetzen J.L."/>
            <person name="Zhao S."/>
            <person name="Wan X."/>
        </authorList>
    </citation>
    <scope>NUCLEOTIDE SEQUENCE [LARGE SCALE GENOMIC DNA]</scope>
    <source>
        <strain evidence="5">cv. Shuchazao</strain>
        <tissue evidence="4">Leaf</tissue>
    </source>
</reference>
<comment type="similarity">
    <text evidence="1">Belongs to the PPR family. P subfamily.</text>
</comment>
<name>A0A4S4DQK4_CAMSN</name>
<sequence>MARPPQSLTTLFLRHQNHRSIQNLNPQIRNLCLSNGGEEFLQTHQQPKTQGLTQIAKEVSRVIRTRPRWEQTLLSDFPSINLFDPNIFIELWKQQNNVLLSLRFYLWLSSQCSFVPDKLACDVIFDGLVEAKAANAAKSFLTSVDFTPQPASLEAYVRCLCENGSIEEALKVFDELQKLGICPLLETWNSALLGSVRARRTDVVWKLYEEMMGSGVAGDVDTVEYLIQAFCIDNNVLKGFGLLRQVLEDGFVPSNVAFNKLISGFCKDRYYSRVSALLHTMIAKNQRPDIFTYQEIIRELCKRRMRHEGFRIFNDLKDRGYAPDRVMYTTMIHGLCKMKWIGEARKLWFEMVHKGIVPNEYTYNAFIYGLCRIGNLKEAKELYNEMCCKGYKETTVSCNTMIRGLCLHGRTEEAHVLFQEMAEKGIARDIITYNSLIQGFCKEGKIDESINLLAELLEKGMQPSAATYTALIEKLCEMGDVDEAKELWEDMQNRGVEPAVCTHDFIITGLSNKGYVAEGMEWLAAMLRRNLKPQKQTFERLIQCLSQGDKLDEAILVLDYMFSIGYTLRECICRSLVDKLCEQNSEHVETCLGGILQKDTAASENSFSQLSWYQSKVTNISIPAASHHRPLQLSLFHRKAIAARSLSSQGRCKASLGFSSSHIEAVRLTLAGSGSGSIETLGSLHRWSLILRHWSLVHSET</sequence>
<dbReference type="PANTHER" id="PTHR46128">
    <property type="entry name" value="MITOCHONDRIAL GROUP I INTRON SPLICING FACTOR CCM1"/>
    <property type="match status" value="1"/>
</dbReference>
<keyword evidence="2" id="KW-0677">Repeat</keyword>
<protein>
    <recommendedName>
        <fullName evidence="6">Pentacotripeptide-repeat region of PRORP domain-containing protein</fullName>
    </recommendedName>
</protein>
<comment type="caution">
    <text evidence="4">The sequence shown here is derived from an EMBL/GenBank/DDBJ whole genome shotgun (WGS) entry which is preliminary data.</text>
</comment>
<dbReference type="NCBIfam" id="TIGR00756">
    <property type="entry name" value="PPR"/>
    <property type="match status" value="8"/>
</dbReference>
<dbReference type="Pfam" id="PF01535">
    <property type="entry name" value="PPR"/>
    <property type="match status" value="2"/>
</dbReference>
<dbReference type="Proteomes" id="UP000306102">
    <property type="component" value="Unassembled WGS sequence"/>
</dbReference>
<feature type="repeat" description="PPR" evidence="3">
    <location>
        <begin position="394"/>
        <end position="428"/>
    </location>
</feature>
<feature type="repeat" description="PPR" evidence="3">
    <location>
        <begin position="464"/>
        <end position="498"/>
    </location>
</feature>
<dbReference type="InterPro" id="IPR011990">
    <property type="entry name" value="TPR-like_helical_dom_sf"/>
</dbReference>
<feature type="repeat" description="PPR" evidence="3">
    <location>
        <begin position="324"/>
        <end position="358"/>
    </location>
</feature>